<sequence length="89" mass="10399">MNQNVELCAIGLLTIGMMLLLCIDIIKKNKLLTYPLHKEAARTEEREEREVREVTLAVYPQYIDCSRNIHLPLIPVDYLYMEEQLVDAH</sequence>
<keyword evidence="1" id="KW-0472">Membrane</keyword>
<dbReference type="RefSeq" id="WP_079414714.1">
    <property type="nucleotide sequence ID" value="NZ_MBTG01000019.1"/>
</dbReference>
<evidence type="ECO:0000313" key="2">
    <source>
        <dbReference type="EMBL" id="OPH55017.1"/>
    </source>
</evidence>
<evidence type="ECO:0000256" key="1">
    <source>
        <dbReference type="SAM" id="Phobius"/>
    </source>
</evidence>
<evidence type="ECO:0000313" key="3">
    <source>
        <dbReference type="Proteomes" id="UP000190626"/>
    </source>
</evidence>
<dbReference type="Proteomes" id="UP000190626">
    <property type="component" value="Unassembled WGS sequence"/>
</dbReference>
<dbReference type="AlphaFoldDB" id="A0A1V4HHH2"/>
<comment type="caution">
    <text evidence="2">The sequence shown here is derived from an EMBL/GenBank/DDBJ whole genome shotgun (WGS) entry which is preliminary data.</text>
</comment>
<keyword evidence="1" id="KW-0812">Transmembrane</keyword>
<gene>
    <name evidence="2" type="ORF">BC351_30325</name>
</gene>
<accession>A0A1V4HHH2</accession>
<feature type="transmembrane region" description="Helical" evidence="1">
    <location>
        <begin position="7"/>
        <end position="26"/>
    </location>
</feature>
<dbReference type="EMBL" id="MBTG01000019">
    <property type="protein sequence ID" value="OPH55017.1"/>
    <property type="molecule type" value="Genomic_DNA"/>
</dbReference>
<keyword evidence="1" id="KW-1133">Transmembrane helix</keyword>
<keyword evidence="3" id="KW-1185">Reference proteome</keyword>
<dbReference type="OrthoDB" id="2624201at2"/>
<reference evidence="3" key="1">
    <citation type="submission" date="2016-07" db="EMBL/GenBank/DDBJ databases">
        <authorList>
            <person name="Florea S."/>
            <person name="Webb J.S."/>
            <person name="Jaromczyk J."/>
            <person name="Schardl C.L."/>
        </authorList>
    </citation>
    <scope>NUCLEOTIDE SEQUENCE [LARGE SCALE GENOMIC DNA]</scope>
    <source>
        <strain evidence="3">CY1</strain>
    </source>
</reference>
<name>A0A1V4HHH2_9BACL</name>
<protein>
    <submittedName>
        <fullName evidence="2">Uncharacterized protein</fullName>
    </submittedName>
</protein>
<organism evidence="2 3">
    <name type="scientific">Paenibacillus ferrarius</name>
    <dbReference type="NCBI Taxonomy" id="1469647"/>
    <lineage>
        <taxon>Bacteria</taxon>
        <taxon>Bacillati</taxon>
        <taxon>Bacillota</taxon>
        <taxon>Bacilli</taxon>
        <taxon>Bacillales</taxon>
        <taxon>Paenibacillaceae</taxon>
        <taxon>Paenibacillus</taxon>
    </lineage>
</organism>
<proteinExistence type="predicted"/>